<gene>
    <name evidence="1" type="ORF">ACFS5N_13445</name>
</gene>
<evidence type="ECO:0000313" key="2">
    <source>
        <dbReference type="Proteomes" id="UP001597557"/>
    </source>
</evidence>
<organism evidence="1 2">
    <name type="scientific">Mucilaginibacter ximonensis</name>
    <dbReference type="NCBI Taxonomy" id="538021"/>
    <lineage>
        <taxon>Bacteria</taxon>
        <taxon>Pseudomonadati</taxon>
        <taxon>Bacteroidota</taxon>
        <taxon>Sphingobacteriia</taxon>
        <taxon>Sphingobacteriales</taxon>
        <taxon>Sphingobacteriaceae</taxon>
        <taxon>Mucilaginibacter</taxon>
    </lineage>
</organism>
<proteinExistence type="predicted"/>
<sequence length="225" mass="25797">MEIKNVPFYLSGNMPCPHKFSADLDLQRIDFVPQTLVVGTFNPSWPEGNGAGWFYGRTRNNYFWDVLPRLHESGLNLRQGSPADWKNFCRVHRVALTDLVSVIADADETNPVHRRLLGKYLDSDIAGAFEAFEYTDVVGLLEQYPTIRNVYLTRQPGIAFFDARWALVVQFATAHPERELHVRQLLTPSGSARFQIADFKAANPGLHRPLRHFIHRAWSQQWHGL</sequence>
<dbReference type="InterPro" id="IPR036895">
    <property type="entry name" value="Uracil-DNA_glycosylase-like_sf"/>
</dbReference>
<dbReference type="Gene3D" id="3.40.470.10">
    <property type="entry name" value="Uracil-DNA glycosylase-like domain"/>
    <property type="match status" value="1"/>
</dbReference>
<name>A0ABW5YEN8_9SPHI</name>
<comment type="caution">
    <text evidence="1">The sequence shown here is derived from an EMBL/GenBank/DDBJ whole genome shotgun (WGS) entry which is preliminary data.</text>
</comment>
<dbReference type="RefSeq" id="WP_377186316.1">
    <property type="nucleotide sequence ID" value="NZ_JBHUPD010000002.1"/>
</dbReference>
<evidence type="ECO:0008006" key="3">
    <source>
        <dbReference type="Google" id="ProtNLM"/>
    </source>
</evidence>
<keyword evidence="2" id="KW-1185">Reference proteome</keyword>
<accession>A0ABW5YEN8</accession>
<dbReference type="EMBL" id="JBHUPD010000002">
    <property type="protein sequence ID" value="MFD2873484.1"/>
    <property type="molecule type" value="Genomic_DNA"/>
</dbReference>
<evidence type="ECO:0000313" key="1">
    <source>
        <dbReference type="EMBL" id="MFD2873484.1"/>
    </source>
</evidence>
<protein>
    <recommendedName>
        <fullName evidence="3">G/U mismatch-specific uracil-DNA glycosylase</fullName>
    </recommendedName>
</protein>
<dbReference type="Proteomes" id="UP001597557">
    <property type="component" value="Unassembled WGS sequence"/>
</dbReference>
<reference evidence="2" key="1">
    <citation type="journal article" date="2019" name="Int. J. Syst. Evol. Microbiol.">
        <title>The Global Catalogue of Microorganisms (GCM) 10K type strain sequencing project: providing services to taxonomists for standard genome sequencing and annotation.</title>
        <authorList>
            <consortium name="The Broad Institute Genomics Platform"/>
            <consortium name="The Broad Institute Genome Sequencing Center for Infectious Disease"/>
            <person name="Wu L."/>
            <person name="Ma J."/>
        </authorList>
    </citation>
    <scope>NUCLEOTIDE SEQUENCE [LARGE SCALE GENOMIC DNA]</scope>
    <source>
        <strain evidence="2">KCTC 22437</strain>
    </source>
</reference>